<dbReference type="Proteomes" id="UP000298030">
    <property type="component" value="Unassembled WGS sequence"/>
</dbReference>
<comment type="caution">
    <text evidence="2">The sequence shown here is derived from an EMBL/GenBank/DDBJ whole genome shotgun (WGS) entry which is preliminary data.</text>
</comment>
<dbReference type="OrthoDB" id="19657at2759"/>
<dbReference type="PANTHER" id="PTHR43433">
    <property type="entry name" value="HYDROLASE, ALPHA/BETA FOLD FAMILY PROTEIN"/>
    <property type="match status" value="1"/>
</dbReference>
<dbReference type="GO" id="GO:0004806">
    <property type="term" value="F:triacylglycerol lipase activity"/>
    <property type="evidence" value="ECO:0007669"/>
    <property type="project" value="TreeGrafter"/>
</dbReference>
<dbReference type="AlphaFoldDB" id="A0A4Y7T795"/>
<dbReference type="EMBL" id="QPFP01000025">
    <property type="protein sequence ID" value="TEB29980.1"/>
    <property type="molecule type" value="Genomic_DNA"/>
</dbReference>
<dbReference type="Pfam" id="PF00561">
    <property type="entry name" value="Abhydrolase_1"/>
    <property type="match status" value="1"/>
</dbReference>
<dbReference type="InterPro" id="IPR000073">
    <property type="entry name" value="AB_hydrolase_1"/>
</dbReference>
<dbReference type="InterPro" id="IPR050471">
    <property type="entry name" value="AB_hydrolase"/>
</dbReference>
<keyword evidence="2" id="KW-0378">Hydrolase</keyword>
<protein>
    <submittedName>
        <fullName evidence="2">Alpha/beta-hydrolase</fullName>
    </submittedName>
</protein>
<dbReference type="PRINTS" id="PR00111">
    <property type="entry name" value="ABHYDROLASE"/>
</dbReference>
<dbReference type="SUPFAM" id="SSF53474">
    <property type="entry name" value="alpha/beta-Hydrolases"/>
    <property type="match status" value="1"/>
</dbReference>
<sequence length="357" mass="39774">MPFISVSCPSGTHDFWYSISTPNSTSTESIDPDLSHCPVFESQFTDPELRQFNLLAVDLLGSGATKGAIGDRRYTPEETAADLQRVLDALNMPPLHIMGLSIGGTIALNLASTHPQRVLSLTICSPLTPTEPEEVVAGREQVFGRWAEVFSEDEAADEEEMRKRHEVLNEITLGATELLHNYVKTPLETASWIYSTLKNIQIYSGSPENLQNAKHTSIRWFTDREPLSSESLAKISCPITIIYCTSDVGYPLENAQDLERTLQEAGLKTKLYQVPGPHYGTLAGAEEINPILRDTVLAASKTYSPRGLPKPDFAPSGKMRTPWTRFLMRYGYHPDGTPSHFVHESWFTMPRDDIFAD</sequence>
<dbReference type="GO" id="GO:0046503">
    <property type="term" value="P:glycerolipid catabolic process"/>
    <property type="evidence" value="ECO:0007669"/>
    <property type="project" value="TreeGrafter"/>
</dbReference>
<dbReference type="PANTHER" id="PTHR43433:SF5">
    <property type="entry name" value="AB HYDROLASE-1 DOMAIN-CONTAINING PROTEIN"/>
    <property type="match status" value="1"/>
</dbReference>
<proteinExistence type="predicted"/>
<evidence type="ECO:0000259" key="1">
    <source>
        <dbReference type="Pfam" id="PF00561"/>
    </source>
</evidence>
<name>A0A4Y7T795_COPMI</name>
<dbReference type="Gene3D" id="3.40.50.1820">
    <property type="entry name" value="alpha/beta hydrolase"/>
    <property type="match status" value="1"/>
</dbReference>
<keyword evidence="3" id="KW-1185">Reference proteome</keyword>
<evidence type="ECO:0000313" key="2">
    <source>
        <dbReference type="EMBL" id="TEB29980.1"/>
    </source>
</evidence>
<accession>A0A4Y7T795</accession>
<organism evidence="2 3">
    <name type="scientific">Coprinellus micaceus</name>
    <name type="common">Glistening ink-cap mushroom</name>
    <name type="synonym">Coprinus micaceus</name>
    <dbReference type="NCBI Taxonomy" id="71717"/>
    <lineage>
        <taxon>Eukaryota</taxon>
        <taxon>Fungi</taxon>
        <taxon>Dikarya</taxon>
        <taxon>Basidiomycota</taxon>
        <taxon>Agaricomycotina</taxon>
        <taxon>Agaricomycetes</taxon>
        <taxon>Agaricomycetidae</taxon>
        <taxon>Agaricales</taxon>
        <taxon>Agaricineae</taxon>
        <taxon>Psathyrellaceae</taxon>
        <taxon>Coprinellus</taxon>
    </lineage>
</organism>
<dbReference type="STRING" id="71717.A0A4Y7T795"/>
<feature type="domain" description="AB hydrolase-1" evidence="1">
    <location>
        <begin position="47"/>
        <end position="223"/>
    </location>
</feature>
<evidence type="ECO:0000313" key="3">
    <source>
        <dbReference type="Proteomes" id="UP000298030"/>
    </source>
</evidence>
<gene>
    <name evidence="2" type="ORF">FA13DRAFT_1734323</name>
</gene>
<dbReference type="InterPro" id="IPR029058">
    <property type="entry name" value="AB_hydrolase_fold"/>
</dbReference>
<reference evidence="2 3" key="1">
    <citation type="journal article" date="2019" name="Nat. Ecol. Evol.">
        <title>Megaphylogeny resolves global patterns of mushroom evolution.</title>
        <authorList>
            <person name="Varga T."/>
            <person name="Krizsan K."/>
            <person name="Foldi C."/>
            <person name="Dima B."/>
            <person name="Sanchez-Garcia M."/>
            <person name="Sanchez-Ramirez S."/>
            <person name="Szollosi G.J."/>
            <person name="Szarkandi J.G."/>
            <person name="Papp V."/>
            <person name="Albert L."/>
            <person name="Andreopoulos W."/>
            <person name="Angelini C."/>
            <person name="Antonin V."/>
            <person name="Barry K.W."/>
            <person name="Bougher N.L."/>
            <person name="Buchanan P."/>
            <person name="Buyck B."/>
            <person name="Bense V."/>
            <person name="Catcheside P."/>
            <person name="Chovatia M."/>
            <person name="Cooper J."/>
            <person name="Damon W."/>
            <person name="Desjardin D."/>
            <person name="Finy P."/>
            <person name="Geml J."/>
            <person name="Haridas S."/>
            <person name="Hughes K."/>
            <person name="Justo A."/>
            <person name="Karasinski D."/>
            <person name="Kautmanova I."/>
            <person name="Kiss B."/>
            <person name="Kocsube S."/>
            <person name="Kotiranta H."/>
            <person name="LaButti K.M."/>
            <person name="Lechner B.E."/>
            <person name="Liimatainen K."/>
            <person name="Lipzen A."/>
            <person name="Lukacs Z."/>
            <person name="Mihaltcheva S."/>
            <person name="Morgado L.N."/>
            <person name="Niskanen T."/>
            <person name="Noordeloos M.E."/>
            <person name="Ohm R.A."/>
            <person name="Ortiz-Santana B."/>
            <person name="Ovrebo C."/>
            <person name="Racz N."/>
            <person name="Riley R."/>
            <person name="Savchenko A."/>
            <person name="Shiryaev A."/>
            <person name="Soop K."/>
            <person name="Spirin V."/>
            <person name="Szebenyi C."/>
            <person name="Tomsovsky M."/>
            <person name="Tulloss R.E."/>
            <person name="Uehling J."/>
            <person name="Grigoriev I.V."/>
            <person name="Vagvolgyi C."/>
            <person name="Papp T."/>
            <person name="Martin F.M."/>
            <person name="Miettinen O."/>
            <person name="Hibbett D.S."/>
            <person name="Nagy L.G."/>
        </authorList>
    </citation>
    <scope>NUCLEOTIDE SEQUENCE [LARGE SCALE GENOMIC DNA]</scope>
    <source>
        <strain evidence="2 3">FP101781</strain>
    </source>
</reference>